<name>A0A8K0XLP1_9AGAR</name>
<protein>
    <submittedName>
        <fullName evidence="2">Uncharacterized protein</fullName>
    </submittedName>
</protein>
<keyword evidence="3" id="KW-1185">Reference proteome</keyword>
<organism evidence="2 3">
    <name type="scientific">Cristinia sonorae</name>
    <dbReference type="NCBI Taxonomy" id="1940300"/>
    <lineage>
        <taxon>Eukaryota</taxon>
        <taxon>Fungi</taxon>
        <taxon>Dikarya</taxon>
        <taxon>Basidiomycota</taxon>
        <taxon>Agaricomycotina</taxon>
        <taxon>Agaricomycetes</taxon>
        <taxon>Agaricomycetidae</taxon>
        <taxon>Agaricales</taxon>
        <taxon>Pleurotineae</taxon>
        <taxon>Stephanosporaceae</taxon>
        <taxon>Cristinia</taxon>
    </lineage>
</organism>
<reference evidence="2" key="1">
    <citation type="journal article" date="2021" name="New Phytol.">
        <title>Evolutionary innovations through gain and loss of genes in the ectomycorrhizal Boletales.</title>
        <authorList>
            <person name="Wu G."/>
            <person name="Miyauchi S."/>
            <person name="Morin E."/>
            <person name="Kuo A."/>
            <person name="Drula E."/>
            <person name="Varga T."/>
            <person name="Kohler A."/>
            <person name="Feng B."/>
            <person name="Cao Y."/>
            <person name="Lipzen A."/>
            <person name="Daum C."/>
            <person name="Hundley H."/>
            <person name="Pangilinan J."/>
            <person name="Johnson J."/>
            <person name="Barry K."/>
            <person name="LaButti K."/>
            <person name="Ng V."/>
            <person name="Ahrendt S."/>
            <person name="Min B."/>
            <person name="Choi I.G."/>
            <person name="Park H."/>
            <person name="Plett J.M."/>
            <person name="Magnuson J."/>
            <person name="Spatafora J.W."/>
            <person name="Nagy L.G."/>
            <person name="Henrissat B."/>
            <person name="Grigoriev I.V."/>
            <person name="Yang Z.L."/>
            <person name="Xu J."/>
            <person name="Martin F.M."/>
        </authorList>
    </citation>
    <scope>NUCLEOTIDE SEQUENCE</scope>
    <source>
        <strain evidence="2">KKN 215</strain>
    </source>
</reference>
<dbReference type="Proteomes" id="UP000813824">
    <property type="component" value="Unassembled WGS sequence"/>
</dbReference>
<dbReference type="EMBL" id="JAEVFJ010000036">
    <property type="protein sequence ID" value="KAH8091422.1"/>
    <property type="molecule type" value="Genomic_DNA"/>
</dbReference>
<evidence type="ECO:0000313" key="2">
    <source>
        <dbReference type="EMBL" id="KAH8091422.1"/>
    </source>
</evidence>
<keyword evidence="1" id="KW-0812">Transmembrane</keyword>
<gene>
    <name evidence="2" type="ORF">BXZ70DRAFT_486088</name>
</gene>
<keyword evidence="1" id="KW-1133">Transmembrane helix</keyword>
<feature type="transmembrane region" description="Helical" evidence="1">
    <location>
        <begin position="33"/>
        <end position="55"/>
    </location>
</feature>
<proteinExistence type="predicted"/>
<sequence>MTQIPVSVFVIVFALLSTFIVFSQSVVVFSVSIAFIIAVYSSLVSLRSEFVLWYYCRPPKAETTCLSTRPCLRLNCLPLTLPCVLRFFCTSTVLPLLLNPTLSHLENI</sequence>
<accession>A0A8K0XLP1</accession>
<feature type="transmembrane region" description="Helical" evidence="1">
    <location>
        <begin position="76"/>
        <end position="98"/>
    </location>
</feature>
<comment type="caution">
    <text evidence="2">The sequence shown here is derived from an EMBL/GenBank/DDBJ whole genome shotgun (WGS) entry which is preliminary data.</text>
</comment>
<evidence type="ECO:0000313" key="3">
    <source>
        <dbReference type="Proteomes" id="UP000813824"/>
    </source>
</evidence>
<dbReference type="AlphaFoldDB" id="A0A8K0XLP1"/>
<evidence type="ECO:0000256" key="1">
    <source>
        <dbReference type="SAM" id="Phobius"/>
    </source>
</evidence>
<keyword evidence="1" id="KW-0472">Membrane</keyword>